<dbReference type="FunFam" id="3.30.70.890:FF:000001">
    <property type="entry name" value="Galactokinase"/>
    <property type="match status" value="1"/>
</dbReference>
<dbReference type="PANTHER" id="PTHR10457:SF7">
    <property type="entry name" value="GALACTOKINASE-RELATED"/>
    <property type="match status" value="1"/>
</dbReference>
<keyword evidence="4" id="KW-0479">Metal-binding</keyword>
<dbReference type="InterPro" id="IPR006204">
    <property type="entry name" value="GHMP_kinase_N_dom"/>
</dbReference>
<dbReference type="GO" id="GO:0005829">
    <property type="term" value="C:cytosol"/>
    <property type="evidence" value="ECO:0007669"/>
    <property type="project" value="TreeGrafter"/>
</dbReference>
<dbReference type="Gene3D" id="3.30.70.890">
    <property type="entry name" value="GHMP kinase, C-terminal domain"/>
    <property type="match status" value="1"/>
</dbReference>
<evidence type="ECO:0000256" key="10">
    <source>
        <dbReference type="ARBA" id="ARBA00023277"/>
    </source>
</evidence>
<dbReference type="GO" id="GO:0006012">
    <property type="term" value="P:galactose metabolic process"/>
    <property type="evidence" value="ECO:0007669"/>
    <property type="project" value="UniProtKB-UniRule"/>
</dbReference>
<evidence type="ECO:0000256" key="4">
    <source>
        <dbReference type="ARBA" id="ARBA00022723"/>
    </source>
</evidence>
<comment type="similarity">
    <text evidence="1">Belongs to the GHMP kinase family. GalK subfamily.</text>
</comment>
<dbReference type="Pfam" id="PF10509">
    <property type="entry name" value="GalKase_gal_bdg"/>
    <property type="match status" value="1"/>
</dbReference>
<dbReference type="OrthoDB" id="250531at2"/>
<dbReference type="FunFam" id="3.30.230.10:FF:000017">
    <property type="entry name" value="Galactokinase"/>
    <property type="match status" value="1"/>
</dbReference>
<dbReference type="Pfam" id="PF00288">
    <property type="entry name" value="GHMP_kinases_N"/>
    <property type="match status" value="1"/>
</dbReference>
<dbReference type="InterPro" id="IPR013750">
    <property type="entry name" value="GHMP_kinase_C_dom"/>
</dbReference>
<dbReference type="EMBL" id="RJTM01000166">
    <property type="protein sequence ID" value="RNL75570.1"/>
    <property type="molecule type" value="Genomic_DNA"/>
</dbReference>
<keyword evidence="3 15" id="KW-0808">Transferase</keyword>
<dbReference type="InterPro" id="IPR036554">
    <property type="entry name" value="GHMP_kinase_C_sf"/>
</dbReference>
<dbReference type="GO" id="GO:0046872">
    <property type="term" value="F:metal ion binding"/>
    <property type="evidence" value="ECO:0007669"/>
    <property type="project" value="UniProtKB-KW"/>
</dbReference>
<evidence type="ECO:0000256" key="6">
    <source>
        <dbReference type="ARBA" id="ARBA00022777"/>
    </source>
</evidence>
<dbReference type="GO" id="GO:0004335">
    <property type="term" value="F:galactokinase activity"/>
    <property type="evidence" value="ECO:0007669"/>
    <property type="project" value="UniProtKB-UniRule"/>
</dbReference>
<dbReference type="PROSITE" id="PS00627">
    <property type="entry name" value="GHMP_KINASES_ATP"/>
    <property type="match status" value="1"/>
</dbReference>
<evidence type="ECO:0000256" key="8">
    <source>
        <dbReference type="ARBA" id="ARBA00022842"/>
    </source>
</evidence>
<dbReference type="InterPro" id="IPR019741">
    <property type="entry name" value="Galactokinase_CS"/>
</dbReference>
<keyword evidence="5" id="KW-0547">Nucleotide-binding</keyword>
<dbReference type="RefSeq" id="WP_123218053.1">
    <property type="nucleotide sequence ID" value="NZ_RJTM01000166.1"/>
</dbReference>
<dbReference type="PROSITE" id="PS00106">
    <property type="entry name" value="GALACTOKINASE"/>
    <property type="match status" value="1"/>
</dbReference>
<proteinExistence type="inferred from homology"/>
<dbReference type="PRINTS" id="PR00473">
    <property type="entry name" value="GALCTOKINASE"/>
</dbReference>
<dbReference type="PANTHER" id="PTHR10457">
    <property type="entry name" value="MEVALONATE KINASE/GALACTOKINASE"/>
    <property type="match status" value="1"/>
</dbReference>
<evidence type="ECO:0000259" key="14">
    <source>
        <dbReference type="Pfam" id="PF10509"/>
    </source>
</evidence>
<evidence type="ECO:0000259" key="13">
    <source>
        <dbReference type="Pfam" id="PF08544"/>
    </source>
</evidence>
<feature type="domain" description="GHMP kinase N-terminal" evidence="12">
    <location>
        <begin position="95"/>
        <end position="182"/>
    </location>
</feature>
<evidence type="ECO:0000313" key="15">
    <source>
        <dbReference type="EMBL" id="RNL75570.1"/>
    </source>
</evidence>
<evidence type="ECO:0000256" key="1">
    <source>
        <dbReference type="ARBA" id="ARBA00006566"/>
    </source>
</evidence>
<dbReference type="InterPro" id="IPR019539">
    <property type="entry name" value="GalKase_N"/>
</dbReference>
<sequence length="390" mass="42861">MTTEALTDKIRLLFTERHNTAPIIIQSPGRINIIGEHTDYNDGFVLPGAIDRYIICAAAKNNSADKCSVYAADMEENCTFSLTDVKPSGKGSWQNYVLGVVAEVLKAGGRLSGFDIVFGGNIPNGSGLSSSAALENSIIYSLNKLFGLQLSRKEMMLLSQKAEHNFVGVQCGIMDQFASMQGKEDHVLFLDCRTLDFTPVRIDFGDYELLLINSNVKHSLADSAYNDRRNACETGVKALQEKFPAIKALRDATEKDLLQVKGLLSGEVYTQCLYVIQENNRVKQAIEAIEQNDIDKLGELLFASHNGLQHQYQVSCPELDFLVEKARITPAVLGSRMMGGGFGGCTINIIRKGEADAFVASVREEYIRTFGKEPGTYRVSLTDGTDVRTS</sequence>
<evidence type="ECO:0000256" key="5">
    <source>
        <dbReference type="ARBA" id="ARBA00022741"/>
    </source>
</evidence>
<keyword evidence="9" id="KW-0299">Galactose metabolism</keyword>
<dbReference type="PIRSF" id="PIRSF000530">
    <property type="entry name" value="Galactokinase"/>
    <property type="match status" value="1"/>
</dbReference>
<dbReference type="EC" id="2.7.1.6" evidence="11"/>
<dbReference type="SUPFAM" id="SSF54211">
    <property type="entry name" value="Ribosomal protein S5 domain 2-like"/>
    <property type="match status" value="1"/>
</dbReference>
<evidence type="ECO:0000256" key="3">
    <source>
        <dbReference type="ARBA" id="ARBA00022679"/>
    </source>
</evidence>
<dbReference type="Pfam" id="PF08544">
    <property type="entry name" value="GHMP_kinases_C"/>
    <property type="match status" value="1"/>
</dbReference>
<feature type="domain" description="Galactokinase N-terminal" evidence="14">
    <location>
        <begin position="13"/>
        <end position="60"/>
    </location>
</feature>
<keyword evidence="16" id="KW-1185">Reference proteome</keyword>
<dbReference type="AlphaFoldDB" id="A0A3N0DIS5"/>
<dbReference type="InterPro" id="IPR020568">
    <property type="entry name" value="Ribosomal_Su5_D2-typ_SF"/>
</dbReference>
<keyword evidence="6 15" id="KW-0418">Kinase</keyword>
<evidence type="ECO:0000256" key="9">
    <source>
        <dbReference type="ARBA" id="ARBA00023144"/>
    </source>
</evidence>
<comment type="caution">
    <text evidence="15">The sequence shown here is derived from an EMBL/GenBank/DDBJ whole genome shotgun (WGS) entry which is preliminary data.</text>
</comment>
<dbReference type="InterPro" id="IPR006203">
    <property type="entry name" value="GHMP_knse_ATP-bd_CS"/>
</dbReference>
<reference evidence="15 16" key="1">
    <citation type="submission" date="2018-10" db="EMBL/GenBank/DDBJ databases">
        <title>Sinomicrobium pectinilyticum sp. nov., a pectinase-producing bacterium isolated from alkaline and saline soil, and emended description of the genus Sinomicrobium.</title>
        <authorList>
            <person name="Cheng B."/>
            <person name="Li C."/>
            <person name="Lai Q."/>
            <person name="Du M."/>
            <person name="Shao Z."/>
            <person name="Xu P."/>
            <person name="Yang C."/>
        </authorList>
    </citation>
    <scope>NUCLEOTIDE SEQUENCE [LARGE SCALE GENOMIC DNA]</scope>
    <source>
        <strain evidence="15 16">5DNS001</strain>
    </source>
</reference>
<dbReference type="Proteomes" id="UP000267469">
    <property type="component" value="Unassembled WGS sequence"/>
</dbReference>
<name>A0A3N0DIS5_SINP1</name>
<accession>A0A3N0DIS5</accession>
<evidence type="ECO:0000256" key="7">
    <source>
        <dbReference type="ARBA" id="ARBA00022840"/>
    </source>
</evidence>
<evidence type="ECO:0000256" key="11">
    <source>
        <dbReference type="NCBIfam" id="TIGR00131"/>
    </source>
</evidence>
<dbReference type="SUPFAM" id="SSF55060">
    <property type="entry name" value="GHMP Kinase, C-terminal domain"/>
    <property type="match status" value="1"/>
</dbReference>
<keyword evidence="7" id="KW-0067">ATP-binding</keyword>
<keyword evidence="2" id="KW-0963">Cytoplasm</keyword>
<organism evidence="15 16">
    <name type="scientific">Sinomicrobium pectinilyticum</name>
    <dbReference type="NCBI Taxonomy" id="1084421"/>
    <lineage>
        <taxon>Bacteria</taxon>
        <taxon>Pseudomonadati</taxon>
        <taxon>Bacteroidota</taxon>
        <taxon>Flavobacteriia</taxon>
        <taxon>Flavobacteriales</taxon>
        <taxon>Flavobacteriaceae</taxon>
        <taxon>Sinomicrobium</taxon>
    </lineage>
</organism>
<dbReference type="InterPro" id="IPR006206">
    <property type="entry name" value="Mevalonate/galactokinase"/>
</dbReference>
<keyword evidence="8" id="KW-0460">Magnesium</keyword>
<dbReference type="InterPro" id="IPR014721">
    <property type="entry name" value="Ribsml_uS5_D2-typ_fold_subgr"/>
</dbReference>
<keyword evidence="10" id="KW-0119">Carbohydrate metabolism</keyword>
<dbReference type="PRINTS" id="PR00959">
    <property type="entry name" value="MEVGALKINASE"/>
</dbReference>
<feature type="domain" description="GHMP kinase C-terminal" evidence="13">
    <location>
        <begin position="285"/>
        <end position="367"/>
    </location>
</feature>
<dbReference type="GO" id="GO:0005524">
    <property type="term" value="F:ATP binding"/>
    <property type="evidence" value="ECO:0007669"/>
    <property type="project" value="UniProtKB-UniRule"/>
</dbReference>
<evidence type="ECO:0000256" key="2">
    <source>
        <dbReference type="ARBA" id="ARBA00022490"/>
    </source>
</evidence>
<protein>
    <recommendedName>
        <fullName evidence="11">Galactokinase</fullName>
        <ecNumber evidence="11">2.7.1.6</ecNumber>
    </recommendedName>
</protein>
<dbReference type="Gene3D" id="3.30.230.10">
    <property type="match status" value="1"/>
</dbReference>
<evidence type="ECO:0000313" key="16">
    <source>
        <dbReference type="Proteomes" id="UP000267469"/>
    </source>
</evidence>
<dbReference type="NCBIfam" id="TIGR00131">
    <property type="entry name" value="gal_kin"/>
    <property type="match status" value="1"/>
</dbReference>
<evidence type="ECO:0000259" key="12">
    <source>
        <dbReference type="Pfam" id="PF00288"/>
    </source>
</evidence>
<gene>
    <name evidence="15" type="primary">galK</name>
    <name evidence="15" type="ORF">ED312_21295</name>
</gene>
<dbReference type="InterPro" id="IPR000705">
    <property type="entry name" value="Galactokinase"/>
</dbReference>